<name>A0A7V3RIB5_UNCW3</name>
<protein>
    <recommendedName>
        <fullName evidence="2">Roadblock/LC7 domain-containing protein</fullName>
    </recommendedName>
</protein>
<evidence type="ECO:0008006" key="2">
    <source>
        <dbReference type="Google" id="ProtNLM"/>
    </source>
</evidence>
<dbReference type="SUPFAM" id="SSF103196">
    <property type="entry name" value="Roadblock/LC7 domain"/>
    <property type="match status" value="1"/>
</dbReference>
<dbReference type="InterPro" id="IPR037587">
    <property type="entry name" value="LAMTOR2-like"/>
</dbReference>
<proteinExistence type="predicted"/>
<accession>A0A7V3RIB5</accession>
<dbReference type="EMBL" id="DTOZ01000153">
    <property type="protein sequence ID" value="HGE78571.1"/>
    <property type="molecule type" value="Genomic_DNA"/>
</dbReference>
<reference evidence="1" key="1">
    <citation type="journal article" date="2020" name="mSystems">
        <title>Genome- and Community-Level Interaction Insights into Carbon Utilization and Element Cycling Functions of Hydrothermarchaeota in Hydrothermal Sediment.</title>
        <authorList>
            <person name="Zhou Z."/>
            <person name="Liu Y."/>
            <person name="Xu W."/>
            <person name="Pan J."/>
            <person name="Luo Z.H."/>
            <person name="Li M."/>
        </authorList>
    </citation>
    <scope>NUCLEOTIDE SEQUENCE [LARGE SCALE GENOMIC DNA]</scope>
    <source>
        <strain evidence="1">SpSt-961</strain>
    </source>
</reference>
<sequence length="135" mass="15196">MNGQFSTITFTDAQIAKLEKFLNDFYTQTNVIWSILITNSGHLLVQRGFTNSFDVLTIAALTCNIFNSTMELAHIIGERNFSELFQEGSRVSLYYTALDGNYLLVSLFDDRTIPGVVKVASGEFSKNVKNILRKI</sequence>
<comment type="caution">
    <text evidence="1">The sequence shown here is derived from an EMBL/GenBank/DDBJ whole genome shotgun (WGS) entry which is preliminary data.</text>
</comment>
<dbReference type="GO" id="GO:0032008">
    <property type="term" value="P:positive regulation of TOR signaling"/>
    <property type="evidence" value="ECO:0007669"/>
    <property type="project" value="InterPro"/>
</dbReference>
<evidence type="ECO:0000313" key="1">
    <source>
        <dbReference type="EMBL" id="HGE78571.1"/>
    </source>
</evidence>
<dbReference type="GO" id="GO:0005085">
    <property type="term" value="F:guanyl-nucleotide exchange factor activity"/>
    <property type="evidence" value="ECO:0007669"/>
    <property type="project" value="InterPro"/>
</dbReference>
<organism evidence="1">
    <name type="scientific">candidate division WOR-3 bacterium</name>
    <dbReference type="NCBI Taxonomy" id="2052148"/>
    <lineage>
        <taxon>Bacteria</taxon>
        <taxon>Bacteria division WOR-3</taxon>
    </lineage>
</organism>
<dbReference type="Gene3D" id="3.30.450.30">
    <property type="entry name" value="Dynein light chain 2a, cytoplasmic"/>
    <property type="match status" value="1"/>
</dbReference>
<dbReference type="GO" id="GO:0060090">
    <property type="term" value="F:molecular adaptor activity"/>
    <property type="evidence" value="ECO:0007669"/>
    <property type="project" value="InterPro"/>
</dbReference>
<gene>
    <name evidence="1" type="ORF">ENX68_06205</name>
</gene>
<dbReference type="AlphaFoldDB" id="A0A7V3RIB5"/>
<dbReference type="PANTHER" id="PTHR13323">
    <property type="entry name" value="LATE ENDOSOMAL/LYSOSOMAL MP1 INTERACTING PROTEIN"/>
    <property type="match status" value="1"/>
</dbReference>